<keyword evidence="3" id="KW-1185">Reference proteome</keyword>
<dbReference type="PANTHER" id="PTHR48424">
    <property type="entry name" value="DYNEIN LIGHT CHAIN-RELATED"/>
    <property type="match status" value="1"/>
</dbReference>
<dbReference type="Ensembl" id="ENSPNAT00000015296.2">
    <property type="protein sequence ID" value="ENSPNAP00000028796.2"/>
    <property type="gene ID" value="ENSPNAG00000014616.2"/>
</dbReference>
<proteinExistence type="predicted"/>
<evidence type="ECO:0000256" key="1">
    <source>
        <dbReference type="SAM" id="Phobius"/>
    </source>
</evidence>
<evidence type="ECO:0000313" key="3">
    <source>
        <dbReference type="Proteomes" id="UP001501920"/>
    </source>
</evidence>
<organism evidence="2 3">
    <name type="scientific">Pygocentrus nattereri</name>
    <name type="common">Red-bellied piranha</name>
    <dbReference type="NCBI Taxonomy" id="42514"/>
    <lineage>
        <taxon>Eukaryota</taxon>
        <taxon>Metazoa</taxon>
        <taxon>Chordata</taxon>
        <taxon>Craniata</taxon>
        <taxon>Vertebrata</taxon>
        <taxon>Euteleostomi</taxon>
        <taxon>Actinopterygii</taxon>
        <taxon>Neopterygii</taxon>
        <taxon>Teleostei</taxon>
        <taxon>Ostariophysi</taxon>
        <taxon>Characiformes</taxon>
        <taxon>Characoidei</taxon>
        <taxon>Pygocentrus</taxon>
    </lineage>
</organism>
<evidence type="ECO:0000313" key="2">
    <source>
        <dbReference type="Ensembl" id="ENSPNAP00000028796.2"/>
    </source>
</evidence>
<dbReference type="Proteomes" id="UP001501920">
    <property type="component" value="Chromosome 16"/>
</dbReference>
<sequence>TLLLRDNKNEQNGHLTKVEVDEMLRFMRHIAAEVSPNNTVPRGVVLLVKFLLMGVGVGNVFLNVILLHGLRGTIHSILLHVLRHVSILYHCLPVSHALRLTSAVPWGGKQKTFL</sequence>
<dbReference type="GeneTree" id="ENSGT00390000001618"/>
<keyword evidence="1" id="KW-0472">Membrane</keyword>
<protein>
    <recommendedName>
        <fullName evidence="4">Dynein light chain</fullName>
    </recommendedName>
</protein>
<reference evidence="2 3" key="1">
    <citation type="submission" date="2020-10" db="EMBL/GenBank/DDBJ databases">
        <title>Pygocentrus nattereri (red-bellied piranha) genome, fPygNat1, primary haplotype.</title>
        <authorList>
            <person name="Myers G."/>
            <person name="Meyer A."/>
            <person name="Karagic N."/>
            <person name="Pippel M."/>
            <person name="Winkler S."/>
            <person name="Tracey A."/>
            <person name="Wood J."/>
            <person name="Formenti G."/>
            <person name="Howe K."/>
            <person name="Fedrigo O."/>
            <person name="Jarvis E.D."/>
        </authorList>
    </citation>
    <scope>NUCLEOTIDE SEQUENCE [LARGE SCALE GENOMIC DNA]</scope>
</reference>
<accession>A0A3B4E0G5</accession>
<name>A0A3B4E0G5_PYGNA</name>
<dbReference type="STRING" id="42514.ENSPNAP00000028796"/>
<reference evidence="2" key="3">
    <citation type="submission" date="2025-09" db="UniProtKB">
        <authorList>
            <consortium name="Ensembl"/>
        </authorList>
    </citation>
    <scope>IDENTIFICATION</scope>
</reference>
<keyword evidence="1" id="KW-0812">Transmembrane</keyword>
<dbReference type="AlphaFoldDB" id="A0A3B4E0G5"/>
<evidence type="ECO:0008006" key="4">
    <source>
        <dbReference type="Google" id="ProtNLM"/>
    </source>
</evidence>
<reference evidence="2" key="2">
    <citation type="submission" date="2025-08" db="UniProtKB">
        <authorList>
            <consortium name="Ensembl"/>
        </authorList>
    </citation>
    <scope>IDENTIFICATION</scope>
</reference>
<dbReference type="OMA" id="VIRHICI"/>
<feature type="transmembrane region" description="Helical" evidence="1">
    <location>
        <begin position="44"/>
        <end position="67"/>
    </location>
</feature>
<dbReference type="PANTHER" id="PTHR48424:SF3">
    <property type="entry name" value="DYNEIN LIGHT CHAIN-RELATED"/>
    <property type="match status" value="1"/>
</dbReference>
<keyword evidence="1" id="KW-1133">Transmembrane helix</keyword>